<dbReference type="InterPro" id="IPR045403">
    <property type="entry name" value="HTH_59_Firmicutes_type"/>
</dbReference>
<sequence length="74" mass="8415">MGKISLAKPDLDKLPIMSSADACKLWGIDSSTLRKRIDQFPKGTIKKMGRDWIVTKDGMAYVFGTLEERKLKRE</sequence>
<evidence type="ECO:0000313" key="2">
    <source>
        <dbReference type="EMBL" id="RID81803.1"/>
    </source>
</evidence>
<dbReference type="Pfam" id="PF20038">
    <property type="entry name" value="HTH_59"/>
    <property type="match status" value="1"/>
</dbReference>
<feature type="domain" description="Helix-turn-helix" evidence="1">
    <location>
        <begin position="16"/>
        <end position="67"/>
    </location>
</feature>
<reference evidence="2 3" key="1">
    <citation type="submission" date="2018-08" db="EMBL/GenBank/DDBJ databases">
        <title>Bacillus jemisoniae sp. nov., Bacillus chryseoplanitiae sp. nov., Bacillus resnikiae sp. nov., and Bacillus frankliniae sp. nov., isolated from Viking spacecraft and associated surfaces.</title>
        <authorList>
            <person name="Seuylemezian A."/>
            <person name="Vaishampayan P."/>
        </authorList>
    </citation>
    <scope>NUCLEOTIDE SEQUENCE [LARGE SCALE GENOMIC DNA]</scope>
    <source>
        <strain evidence="2 3">MA001</strain>
    </source>
</reference>
<organism evidence="2 3">
    <name type="scientific">Peribacillus asahii</name>
    <dbReference type="NCBI Taxonomy" id="228899"/>
    <lineage>
        <taxon>Bacteria</taxon>
        <taxon>Bacillati</taxon>
        <taxon>Bacillota</taxon>
        <taxon>Bacilli</taxon>
        <taxon>Bacillales</taxon>
        <taxon>Bacillaceae</taxon>
        <taxon>Peribacillus</taxon>
    </lineage>
</organism>
<proteinExistence type="predicted"/>
<dbReference type="RefSeq" id="WP_119118842.1">
    <property type="nucleotide sequence ID" value="NZ_QWVS01000059.1"/>
</dbReference>
<dbReference type="AlphaFoldDB" id="A0A398B1P1"/>
<protein>
    <recommendedName>
        <fullName evidence="1">Helix-turn-helix domain-containing protein</fullName>
    </recommendedName>
</protein>
<gene>
    <name evidence="2" type="ORF">D1953_19625</name>
</gene>
<keyword evidence="3" id="KW-1185">Reference proteome</keyword>
<dbReference type="EMBL" id="QWVS01000059">
    <property type="protein sequence ID" value="RID81803.1"/>
    <property type="molecule type" value="Genomic_DNA"/>
</dbReference>
<name>A0A398B1P1_9BACI</name>
<accession>A0A398B1P1</accession>
<dbReference type="Proteomes" id="UP000266016">
    <property type="component" value="Unassembled WGS sequence"/>
</dbReference>
<evidence type="ECO:0000313" key="3">
    <source>
        <dbReference type="Proteomes" id="UP000266016"/>
    </source>
</evidence>
<evidence type="ECO:0000259" key="1">
    <source>
        <dbReference type="Pfam" id="PF20038"/>
    </source>
</evidence>
<comment type="caution">
    <text evidence="2">The sequence shown here is derived from an EMBL/GenBank/DDBJ whole genome shotgun (WGS) entry which is preliminary data.</text>
</comment>